<evidence type="ECO:0000313" key="2">
    <source>
        <dbReference type="EMBL" id="CAD7005274.1"/>
    </source>
</evidence>
<dbReference type="EMBL" id="CAJHJT010000034">
    <property type="protein sequence ID" value="CAD7005274.1"/>
    <property type="molecule type" value="Genomic_DNA"/>
</dbReference>
<evidence type="ECO:0000256" key="1">
    <source>
        <dbReference type="SAM" id="MobiDB-lite"/>
    </source>
</evidence>
<name>A0A811V2X4_CERCA</name>
<dbReference type="AlphaFoldDB" id="A0A811V2X4"/>
<comment type="caution">
    <text evidence="2">The sequence shown here is derived from an EMBL/GenBank/DDBJ whole genome shotgun (WGS) entry which is preliminary data.</text>
</comment>
<feature type="region of interest" description="Disordered" evidence="1">
    <location>
        <begin position="76"/>
        <end position="103"/>
    </location>
</feature>
<protein>
    <submittedName>
        <fullName evidence="2">(Mediterranean fruit fly) hypothetical protein</fullName>
    </submittedName>
</protein>
<sequence length="103" mass="11477">MCRLKDICIQTFQHKHTHAHTSSVGSAAVISARPRLACVLRHCSCRLSFEFASRRDALCGNAAIYPEPATQPTVRCRRAAAPADPNPIHTQPEPIQLSRQRNY</sequence>
<gene>
    <name evidence="2" type="ORF">CCAP1982_LOCUS13631</name>
</gene>
<organism evidence="2 3">
    <name type="scientific">Ceratitis capitata</name>
    <name type="common">Mediterranean fruit fly</name>
    <name type="synonym">Tephritis capitata</name>
    <dbReference type="NCBI Taxonomy" id="7213"/>
    <lineage>
        <taxon>Eukaryota</taxon>
        <taxon>Metazoa</taxon>
        <taxon>Ecdysozoa</taxon>
        <taxon>Arthropoda</taxon>
        <taxon>Hexapoda</taxon>
        <taxon>Insecta</taxon>
        <taxon>Pterygota</taxon>
        <taxon>Neoptera</taxon>
        <taxon>Endopterygota</taxon>
        <taxon>Diptera</taxon>
        <taxon>Brachycera</taxon>
        <taxon>Muscomorpha</taxon>
        <taxon>Tephritoidea</taxon>
        <taxon>Tephritidae</taxon>
        <taxon>Ceratitis</taxon>
        <taxon>Ceratitis</taxon>
    </lineage>
</organism>
<accession>A0A811V2X4</accession>
<evidence type="ECO:0000313" key="3">
    <source>
        <dbReference type="Proteomes" id="UP000606786"/>
    </source>
</evidence>
<dbReference type="Proteomes" id="UP000606786">
    <property type="component" value="Unassembled WGS sequence"/>
</dbReference>
<keyword evidence="3" id="KW-1185">Reference proteome</keyword>
<reference evidence="2" key="1">
    <citation type="submission" date="2020-11" db="EMBL/GenBank/DDBJ databases">
        <authorList>
            <person name="Whitehead M."/>
        </authorList>
    </citation>
    <scope>NUCLEOTIDE SEQUENCE</scope>
    <source>
        <strain evidence="2">EGII</strain>
    </source>
</reference>
<proteinExistence type="predicted"/>